<reference evidence="1" key="1">
    <citation type="submission" date="2022-04" db="EMBL/GenBank/DDBJ databases">
        <title>Genome of the entomopathogenic fungus Entomophthora muscae.</title>
        <authorList>
            <person name="Elya C."/>
            <person name="Lovett B.R."/>
            <person name="Lee E."/>
            <person name="Macias A.M."/>
            <person name="Hajek A.E."/>
            <person name="De Bivort B.L."/>
            <person name="Kasson M.T."/>
            <person name="De Fine Licht H.H."/>
            <person name="Stajich J.E."/>
        </authorList>
    </citation>
    <scope>NUCLEOTIDE SEQUENCE</scope>
    <source>
        <strain evidence="1">Berkeley</strain>
    </source>
</reference>
<accession>A0ACC2SMZ3</accession>
<evidence type="ECO:0000313" key="2">
    <source>
        <dbReference type="Proteomes" id="UP001165960"/>
    </source>
</evidence>
<proteinExistence type="predicted"/>
<gene>
    <name evidence="1" type="primary">PSH1_3</name>
    <name evidence="1" type="ORF">DSO57_1039057</name>
</gene>
<protein>
    <submittedName>
        <fullName evidence="1">E3 ubiquitin ligase</fullName>
    </submittedName>
</protein>
<name>A0ACC2SMZ3_9FUNG</name>
<dbReference type="EMBL" id="QTSX02004839">
    <property type="protein sequence ID" value="KAJ9063611.1"/>
    <property type="molecule type" value="Genomic_DNA"/>
</dbReference>
<evidence type="ECO:0000313" key="1">
    <source>
        <dbReference type="EMBL" id="KAJ9063611.1"/>
    </source>
</evidence>
<sequence>MEKKKQSKKQKKRLREEKGVSDGESPPVQKRLNSSALKPALLHNISEHSNGEAISSEPQGSLEAGECEVSKKALKSSSLNTPVLPGVESPCTPYSLSKKAKRKLAKIAQGELVNGSDCNISSPSDIKSILTPETHIVAEAKNEDLPVATFMSAKSCEENFKPAPTSDSAGCSKDIVLKTNTQINGLIDPRDQIISSLKQSVSRLTEENKSLVKELSALKDSSEKLKNGLYCAICLNYYHVPHNLECGHVFCFCCIRDWLTTLVFKGAKLHCPLCRLKVEKTPNFVLALHLHLIETLELEESKHPKVIASITEHMNRYEDESKKWQNIFPDCGIRTTLWDGDDDVARCTTCNWEVVGKSCANCGATYSGDSENERTDSDTCDSEHSSHSCGPMRTTMNQRIQTLQMIPLFAMMTK</sequence>
<comment type="caution">
    <text evidence="1">The sequence shown here is derived from an EMBL/GenBank/DDBJ whole genome shotgun (WGS) entry which is preliminary data.</text>
</comment>
<organism evidence="1 2">
    <name type="scientific">Entomophthora muscae</name>
    <dbReference type="NCBI Taxonomy" id="34485"/>
    <lineage>
        <taxon>Eukaryota</taxon>
        <taxon>Fungi</taxon>
        <taxon>Fungi incertae sedis</taxon>
        <taxon>Zoopagomycota</taxon>
        <taxon>Entomophthoromycotina</taxon>
        <taxon>Entomophthoromycetes</taxon>
        <taxon>Entomophthorales</taxon>
        <taxon>Entomophthoraceae</taxon>
        <taxon>Entomophthora</taxon>
    </lineage>
</organism>
<keyword evidence="2" id="KW-1185">Reference proteome</keyword>
<dbReference type="Proteomes" id="UP001165960">
    <property type="component" value="Unassembled WGS sequence"/>
</dbReference>